<reference evidence="2" key="1">
    <citation type="submission" date="2014-01" db="EMBL/GenBank/DDBJ databases">
        <title>The Genome Sequence of Anopheles farauti FAR1 (V2).</title>
        <authorList>
            <consortium name="The Broad Institute Genomics Platform"/>
            <person name="Neafsey D.E."/>
            <person name="Besansky N."/>
            <person name="Howell P."/>
            <person name="Walton C."/>
            <person name="Young S.K."/>
            <person name="Zeng Q."/>
            <person name="Gargeya S."/>
            <person name="Fitzgerald M."/>
            <person name="Haas B."/>
            <person name="Abouelleil A."/>
            <person name="Allen A.W."/>
            <person name="Alvarado L."/>
            <person name="Arachchi H.M."/>
            <person name="Berlin A.M."/>
            <person name="Chapman S.B."/>
            <person name="Gainer-Dewar J."/>
            <person name="Goldberg J."/>
            <person name="Griggs A."/>
            <person name="Gujja S."/>
            <person name="Hansen M."/>
            <person name="Howarth C."/>
            <person name="Imamovic A."/>
            <person name="Ireland A."/>
            <person name="Larimer J."/>
            <person name="McCowan C."/>
            <person name="Murphy C."/>
            <person name="Pearson M."/>
            <person name="Poon T.W."/>
            <person name="Priest M."/>
            <person name="Roberts A."/>
            <person name="Saif S."/>
            <person name="Shea T."/>
            <person name="Sisk P."/>
            <person name="Sykes S."/>
            <person name="Wortman J."/>
            <person name="Nusbaum C."/>
            <person name="Birren B."/>
        </authorList>
    </citation>
    <scope>NUCLEOTIDE SEQUENCE [LARGE SCALE GENOMIC DNA]</scope>
    <source>
        <strain evidence="2">FAR1</strain>
    </source>
</reference>
<evidence type="ECO:0000313" key="1">
    <source>
        <dbReference type="EnsemblMetazoa" id="AFAF013120-PA"/>
    </source>
</evidence>
<dbReference type="Gene3D" id="1.20.1070.10">
    <property type="entry name" value="Rhodopsin 7-helix transmembrane proteins"/>
    <property type="match status" value="1"/>
</dbReference>
<dbReference type="EMBL" id="AXCN02000246">
    <property type="status" value="NOT_ANNOTATED_CDS"/>
    <property type="molecule type" value="Genomic_DNA"/>
</dbReference>
<dbReference type="SUPFAM" id="SSF81321">
    <property type="entry name" value="Family A G protein-coupled receptor-like"/>
    <property type="match status" value="1"/>
</dbReference>
<dbReference type="EnsemblMetazoa" id="AFAF013120-RA">
    <property type="protein sequence ID" value="AFAF013120-PA"/>
    <property type="gene ID" value="AFAF013120"/>
</dbReference>
<sequence length="157" mass="17810">MAKAKGDETPLVLGISFHERCWMLGVLPYGYKSWMLGWLMCKTVPYIQGVSVAASVYSLIAVSLDRHIEFEIEFVREHSYLSAFSRLALIRTFPSVPTDPTNRTVGPREDASSSMALILAWCEEETFLNRWKGGTQDATSAARWICHHLKDVLKYVH</sequence>
<keyword evidence="2" id="KW-1185">Reference proteome</keyword>
<accession>A0A182QMF0</accession>
<proteinExistence type="predicted"/>
<name>A0A182QMF0_9DIPT</name>
<evidence type="ECO:0000313" key="2">
    <source>
        <dbReference type="Proteomes" id="UP000075886"/>
    </source>
</evidence>
<protein>
    <submittedName>
        <fullName evidence="1">Uncharacterized protein</fullName>
    </submittedName>
</protein>
<reference evidence="1" key="2">
    <citation type="submission" date="2020-05" db="UniProtKB">
        <authorList>
            <consortium name="EnsemblMetazoa"/>
        </authorList>
    </citation>
    <scope>IDENTIFICATION</scope>
    <source>
        <strain evidence="1">FAR1</strain>
    </source>
</reference>
<organism evidence="1 2">
    <name type="scientific">Anopheles farauti</name>
    <dbReference type="NCBI Taxonomy" id="69004"/>
    <lineage>
        <taxon>Eukaryota</taxon>
        <taxon>Metazoa</taxon>
        <taxon>Ecdysozoa</taxon>
        <taxon>Arthropoda</taxon>
        <taxon>Hexapoda</taxon>
        <taxon>Insecta</taxon>
        <taxon>Pterygota</taxon>
        <taxon>Neoptera</taxon>
        <taxon>Endopterygota</taxon>
        <taxon>Diptera</taxon>
        <taxon>Nematocera</taxon>
        <taxon>Culicoidea</taxon>
        <taxon>Culicidae</taxon>
        <taxon>Anophelinae</taxon>
        <taxon>Anopheles</taxon>
    </lineage>
</organism>
<dbReference type="AlphaFoldDB" id="A0A182QMF0"/>
<dbReference type="Proteomes" id="UP000075886">
    <property type="component" value="Unassembled WGS sequence"/>
</dbReference>
<dbReference type="STRING" id="69004.A0A182QMF0"/>
<dbReference type="VEuPathDB" id="VectorBase:AFAF013120"/>